<sequence length="100" mass="11744">MEEDNETPSSSTLKSASKERKYVQKFKTSWLEHPDFKTWLKKSDKGETKAYCKICDCDLVCGMSELLKHKNSAKHTKKDGCYFAMWKNVNFFEQKSDARY</sequence>
<dbReference type="EMBL" id="CAJQZP010001697">
    <property type="protein sequence ID" value="CAG5059108.1"/>
    <property type="molecule type" value="Genomic_DNA"/>
</dbReference>
<proteinExistence type="predicted"/>
<keyword evidence="3" id="KW-1185">Reference proteome</keyword>
<evidence type="ECO:0000313" key="1">
    <source>
        <dbReference type="EMBL" id="CAG4970749.1"/>
    </source>
</evidence>
<accession>A0A8S3WMY7</accession>
<dbReference type="Proteomes" id="UP000691718">
    <property type="component" value="Unassembled WGS sequence"/>
</dbReference>
<protein>
    <submittedName>
        <fullName evidence="1">(apollo) hypothetical protein</fullName>
    </submittedName>
</protein>
<evidence type="ECO:0000313" key="2">
    <source>
        <dbReference type="EMBL" id="CAG5059108.1"/>
    </source>
</evidence>
<comment type="caution">
    <text evidence="1">The sequence shown here is derived from an EMBL/GenBank/DDBJ whole genome shotgun (WGS) entry which is preliminary data.</text>
</comment>
<gene>
    <name evidence="2" type="ORF">PAPOLLO_LOCUS27876</name>
    <name evidence="1" type="ORF">PAPOLLO_LOCUS8347</name>
</gene>
<dbReference type="OrthoDB" id="10023262at2759"/>
<reference evidence="1" key="1">
    <citation type="submission" date="2021-04" db="EMBL/GenBank/DDBJ databases">
        <authorList>
            <person name="Tunstrom K."/>
        </authorList>
    </citation>
    <scope>NUCLEOTIDE SEQUENCE</scope>
</reference>
<dbReference type="AlphaFoldDB" id="A0A8S3WMY7"/>
<dbReference type="EMBL" id="CAJQZP010000585">
    <property type="protein sequence ID" value="CAG4970749.1"/>
    <property type="molecule type" value="Genomic_DNA"/>
</dbReference>
<organism evidence="1 3">
    <name type="scientific">Parnassius apollo</name>
    <name type="common">Apollo butterfly</name>
    <name type="synonym">Papilio apollo</name>
    <dbReference type="NCBI Taxonomy" id="110799"/>
    <lineage>
        <taxon>Eukaryota</taxon>
        <taxon>Metazoa</taxon>
        <taxon>Ecdysozoa</taxon>
        <taxon>Arthropoda</taxon>
        <taxon>Hexapoda</taxon>
        <taxon>Insecta</taxon>
        <taxon>Pterygota</taxon>
        <taxon>Neoptera</taxon>
        <taxon>Endopterygota</taxon>
        <taxon>Lepidoptera</taxon>
        <taxon>Glossata</taxon>
        <taxon>Ditrysia</taxon>
        <taxon>Papilionoidea</taxon>
        <taxon>Papilionidae</taxon>
        <taxon>Parnassiinae</taxon>
        <taxon>Parnassini</taxon>
        <taxon>Parnassius</taxon>
        <taxon>Parnassius</taxon>
    </lineage>
</organism>
<evidence type="ECO:0000313" key="3">
    <source>
        <dbReference type="Proteomes" id="UP000691718"/>
    </source>
</evidence>
<name>A0A8S3WMY7_PARAO</name>